<evidence type="ECO:0000313" key="4">
    <source>
        <dbReference type="EMBL" id="GFP33539.1"/>
    </source>
</evidence>
<feature type="region of interest" description="Disordered" evidence="1">
    <location>
        <begin position="1"/>
        <end position="26"/>
    </location>
</feature>
<reference evidence="7 8" key="1">
    <citation type="journal article" date="2020" name="Front. Microbiol.">
        <title>Single-cell genomics of novel Actinobacteria with the Wood-Ljungdahl pathway discovered in a serpentinizing system.</title>
        <authorList>
            <person name="Merino N."/>
            <person name="Kawai M."/>
            <person name="Boyd E.S."/>
            <person name="Colman D.R."/>
            <person name="McGlynn S.E."/>
            <person name="Nealson K.H."/>
            <person name="Kurokawa K."/>
            <person name="Hongoh Y."/>
        </authorList>
    </citation>
    <scope>NUCLEOTIDE SEQUENCE [LARGE SCALE GENOMIC DNA]</scope>
    <source>
        <strain evidence="2 10">S03</strain>
        <strain evidence="3 11">S34</strain>
        <strain evidence="4 8">S42</strain>
        <strain evidence="5 7">S44</strain>
        <strain evidence="6 9">S47</strain>
    </source>
</reference>
<dbReference type="Proteomes" id="UP000561271">
    <property type="component" value="Unassembled WGS sequence"/>
</dbReference>
<comment type="caution">
    <text evidence="2">The sequence shown here is derived from an EMBL/GenBank/DDBJ whole genome shotgun (WGS) entry which is preliminary data.</text>
</comment>
<dbReference type="Proteomes" id="UP000588083">
    <property type="component" value="Unassembled WGS sequence"/>
</dbReference>
<evidence type="ECO:0000256" key="1">
    <source>
        <dbReference type="SAM" id="MobiDB-lite"/>
    </source>
</evidence>
<dbReference type="EMBL" id="BLSD01000032">
    <property type="protein sequence ID" value="GFP39121.1"/>
    <property type="molecule type" value="Genomic_DNA"/>
</dbReference>
<dbReference type="EMBL" id="BLSC01000005">
    <property type="protein sequence ID" value="GFP36466.1"/>
    <property type="molecule type" value="Genomic_DNA"/>
</dbReference>
<dbReference type="EMBL" id="BLRU01000225">
    <property type="protein sequence ID" value="GFP20045.1"/>
    <property type="molecule type" value="Genomic_DNA"/>
</dbReference>
<keyword evidence="11" id="KW-1185">Reference proteome</keyword>
<dbReference type="EMBL" id="BLRZ01000194">
    <property type="protein sequence ID" value="GFP31196.1"/>
    <property type="molecule type" value="Genomic_DNA"/>
</dbReference>
<evidence type="ECO:0000313" key="5">
    <source>
        <dbReference type="EMBL" id="GFP36466.1"/>
    </source>
</evidence>
<feature type="compositionally biased region" description="Basic and acidic residues" evidence="1">
    <location>
        <begin position="16"/>
        <end position="26"/>
    </location>
</feature>
<evidence type="ECO:0000313" key="10">
    <source>
        <dbReference type="Proteomes" id="UP000574717"/>
    </source>
</evidence>
<dbReference type="Proteomes" id="UP000568877">
    <property type="component" value="Unassembled WGS sequence"/>
</dbReference>
<evidence type="ECO:0000313" key="3">
    <source>
        <dbReference type="EMBL" id="GFP31196.1"/>
    </source>
</evidence>
<sequence length="38" mass="4223">MESRSVWNIALPGEGESEKANIETHPETLIQLETGKNL</sequence>
<organism evidence="2 10">
    <name type="scientific">Candidatus Hakubella thermalkaliphila</name>
    <dbReference type="NCBI Taxonomy" id="2754717"/>
    <lineage>
        <taxon>Bacteria</taxon>
        <taxon>Bacillati</taxon>
        <taxon>Actinomycetota</taxon>
        <taxon>Actinomycetota incertae sedis</taxon>
        <taxon>Candidatus Hakubellales</taxon>
        <taxon>Candidatus Hakubellaceae</taxon>
        <taxon>Candidatus Hakubella</taxon>
    </lineage>
</organism>
<name>A0A6V8NIL5_9ACTN</name>
<dbReference type="Proteomes" id="UP000569018">
    <property type="component" value="Unassembled WGS sequence"/>
</dbReference>
<accession>A0A6V8NIL5</accession>
<evidence type="ECO:0000313" key="9">
    <source>
        <dbReference type="Proteomes" id="UP000569018"/>
    </source>
</evidence>
<protein>
    <submittedName>
        <fullName evidence="2">Uncharacterized protein</fullName>
    </submittedName>
</protein>
<dbReference type="Proteomes" id="UP000574717">
    <property type="component" value="Unassembled WGS sequence"/>
</dbReference>
<evidence type="ECO:0000313" key="7">
    <source>
        <dbReference type="Proteomes" id="UP000561271"/>
    </source>
</evidence>
<dbReference type="EMBL" id="BLSA01000545">
    <property type="protein sequence ID" value="GFP33539.1"/>
    <property type="molecule type" value="Genomic_DNA"/>
</dbReference>
<evidence type="ECO:0000313" key="6">
    <source>
        <dbReference type="EMBL" id="GFP39121.1"/>
    </source>
</evidence>
<evidence type="ECO:0000313" key="2">
    <source>
        <dbReference type="EMBL" id="GFP20045.1"/>
    </source>
</evidence>
<dbReference type="AlphaFoldDB" id="A0A6V8NIL5"/>
<evidence type="ECO:0000313" key="8">
    <source>
        <dbReference type="Proteomes" id="UP000568877"/>
    </source>
</evidence>
<proteinExistence type="predicted"/>
<gene>
    <name evidence="2" type="ORF">HKBW3S03_01548</name>
    <name evidence="3" type="ORF">HKBW3S34_02115</name>
    <name evidence="4" type="ORF">HKBW3S42_01876</name>
    <name evidence="5" type="ORF">HKBW3S44_00149</name>
    <name evidence="6" type="ORF">HKBW3S47_00821</name>
</gene>
<evidence type="ECO:0000313" key="11">
    <source>
        <dbReference type="Proteomes" id="UP000588083"/>
    </source>
</evidence>